<sequence>MLVRHVSVCYNIALTGLLTSQKIRRSLTRYVATPHNAALRRASGVAIPYSTTHRNFEALRLLLAKQSLKNDRDTTFCARTAAVRTTRKASAMPDEAGTD</sequence>
<gene>
    <name evidence="1" type="ORF">e1012e08.tmp0041</name>
</gene>
<accession>C8TDJ9</accession>
<organism evidence="1 2">
    <name type="scientific">Eimeria tenella</name>
    <name type="common">Coccidian parasite</name>
    <dbReference type="NCBI Taxonomy" id="5802"/>
    <lineage>
        <taxon>Eukaryota</taxon>
        <taxon>Sar</taxon>
        <taxon>Alveolata</taxon>
        <taxon>Apicomplexa</taxon>
        <taxon>Conoidasida</taxon>
        <taxon>Coccidia</taxon>
        <taxon>Eucoccidiorida</taxon>
        <taxon>Eimeriorina</taxon>
        <taxon>Eimeriidae</taxon>
        <taxon>Eimeria</taxon>
    </lineage>
</organism>
<evidence type="ECO:0000313" key="1">
    <source>
        <dbReference type="EMBL" id="CAK51335.1"/>
    </source>
</evidence>
<dbReference type="AlphaFoldDB" id="C8TDJ9"/>
<dbReference type="Proteomes" id="UP000243681">
    <property type="component" value="Chromosome 1"/>
</dbReference>
<evidence type="ECO:0000313" key="2">
    <source>
        <dbReference type="Proteomes" id="UP000243681"/>
    </source>
</evidence>
<name>C8TDJ9_EIMTE</name>
<protein>
    <submittedName>
        <fullName evidence="1">Uncharacterized protein</fullName>
    </submittedName>
</protein>
<reference evidence="1 2" key="1">
    <citation type="journal article" date="2007" name="Genome Res.">
        <title>Sequencing and analysis of chromosome 1 of Eimeria tenella reveals a unique segmental organization.</title>
        <authorList>
            <person name="Ling K.H."/>
            <person name="Rajandream M.A."/>
            <person name="Rivailler P."/>
            <person name="Ivens A."/>
            <person name="Yap S.J."/>
            <person name="Madeira A.M.B.N."/>
            <person name="Mungall K."/>
            <person name="Billington K."/>
            <person name="Yee W.Y."/>
            <person name="Bankier A.T."/>
            <person name="Carroll F."/>
            <person name="Durham A.M."/>
            <person name="Peters N."/>
            <person name="Loo S.S."/>
            <person name="Mat-Isa M.N."/>
            <person name="Novaes J."/>
            <person name="Quail M."/>
            <person name="Rosli R."/>
            <person name="Shamsudin M.N."/>
            <person name="Sobreira T.J.P."/>
            <person name="Tivey A.R."/>
            <person name="Wai S.F."/>
            <person name="White S."/>
            <person name="Wu X."/>
            <person name="Kerhornou A.X."/>
            <person name="Blake D."/>
            <person name="Mohamed R."/>
            <person name="Shirley M."/>
            <person name="Gruber A."/>
            <person name="Berriman M."/>
            <person name="Tomley F."/>
            <person name="Dear P.H."/>
            <person name="Wan K.L."/>
        </authorList>
    </citation>
    <scope>NUCLEOTIDE SEQUENCE [LARGE SCALE GENOMIC DNA]</scope>
    <source>
        <strain evidence="1 2">Houghton</strain>
    </source>
</reference>
<dbReference type="EMBL" id="AM269894">
    <property type="protein sequence ID" value="CAK51335.1"/>
    <property type="molecule type" value="Genomic_DNA"/>
</dbReference>
<proteinExistence type="predicted"/>